<dbReference type="OrthoDB" id="6159600at2759"/>
<dbReference type="Gene3D" id="2.80.10.70">
    <property type="entry name" value="Spindlin/Ssty"/>
    <property type="match status" value="1"/>
</dbReference>
<organism evidence="3 4">
    <name type="scientific">Mytilus edulis</name>
    <name type="common">Blue mussel</name>
    <dbReference type="NCBI Taxonomy" id="6550"/>
    <lineage>
        <taxon>Eukaryota</taxon>
        <taxon>Metazoa</taxon>
        <taxon>Spiralia</taxon>
        <taxon>Lophotrochozoa</taxon>
        <taxon>Mollusca</taxon>
        <taxon>Bivalvia</taxon>
        <taxon>Autobranchia</taxon>
        <taxon>Pteriomorphia</taxon>
        <taxon>Mytilida</taxon>
        <taxon>Mytiloidea</taxon>
        <taxon>Mytilidae</taxon>
        <taxon>Mytilinae</taxon>
        <taxon>Mytilus</taxon>
    </lineage>
</organism>
<comment type="caution">
    <text evidence="3">The sequence shown here is derived from an EMBL/GenBank/DDBJ whole genome shotgun (WGS) entry which is preliminary data.</text>
</comment>
<evidence type="ECO:0000256" key="1">
    <source>
        <dbReference type="ARBA" id="ARBA00009467"/>
    </source>
</evidence>
<evidence type="ECO:0000256" key="2">
    <source>
        <dbReference type="SAM" id="Coils"/>
    </source>
</evidence>
<evidence type="ECO:0000313" key="4">
    <source>
        <dbReference type="Proteomes" id="UP000683360"/>
    </source>
</evidence>
<dbReference type="AlphaFoldDB" id="A0A8S3SXA2"/>
<dbReference type="EMBL" id="CAJPWZ010001856">
    <property type="protein sequence ID" value="CAG2225674.1"/>
    <property type="molecule type" value="Genomic_DNA"/>
</dbReference>
<keyword evidence="2" id="KW-0175">Coiled coil</keyword>
<proteinExistence type="inferred from homology"/>
<dbReference type="Proteomes" id="UP000683360">
    <property type="component" value="Unassembled WGS sequence"/>
</dbReference>
<protein>
    <submittedName>
        <fullName evidence="3">Uncharacterized protein</fullName>
    </submittedName>
</protein>
<keyword evidence="4" id="KW-1185">Reference proteome</keyword>
<reference evidence="3" key="1">
    <citation type="submission" date="2021-03" db="EMBL/GenBank/DDBJ databases">
        <authorList>
            <person name="Bekaert M."/>
        </authorList>
    </citation>
    <scope>NUCLEOTIDE SEQUENCE</scope>
</reference>
<feature type="coiled-coil region" evidence="2">
    <location>
        <begin position="5"/>
        <end position="64"/>
    </location>
</feature>
<dbReference type="InterPro" id="IPR003671">
    <property type="entry name" value="SPIN/Ssty"/>
</dbReference>
<sequence length="385" mass="44227">MKRQIERMERELKEKENVIQFMNNEQKIKDTDFSKSMHVAKEKLEKLEQSVNTLKAKNKDQEEENDYVRNLILDNNLLELYDETSNQFTADTIECVMNLQNNNISASKIGEVIRTVCSLCKRQPNRVPSATTVNRISDMKLYIATKQVEDLSKKSNLTLYSDETSKFGKSFEVFAVTDEDKNSYLLGLREMSCKSSETVLETFKDILQDFNELCDGNDVEQLCKLVDESKSVATVESTSSSQVSLLVGKTIRHKFAEGTFIGNVISVVPGFGKWYNVTYDGDPAVYVYQLQEDYADGNIEIVVRCLNLILFRNYTEPLVFNGNKVYQCRLDLLTDDVNELDCQLVLLELKYKRGTAIYEILNKIDIQPMFYDISNACHFAIFQDN</sequence>
<name>A0A8S3SXA2_MYTED</name>
<dbReference type="Pfam" id="PF02513">
    <property type="entry name" value="Spin-Ssty"/>
    <property type="match status" value="1"/>
</dbReference>
<accession>A0A8S3SXA2</accession>
<evidence type="ECO:0000313" key="3">
    <source>
        <dbReference type="EMBL" id="CAG2225674.1"/>
    </source>
</evidence>
<gene>
    <name evidence="3" type="ORF">MEDL_38833</name>
</gene>
<dbReference type="InterPro" id="IPR042567">
    <property type="entry name" value="SPIN/Ssty_sf"/>
</dbReference>
<comment type="similarity">
    <text evidence="1">Belongs to the SPIN/STSY family.</text>
</comment>
<dbReference type="GO" id="GO:0007276">
    <property type="term" value="P:gamete generation"/>
    <property type="evidence" value="ECO:0007669"/>
    <property type="project" value="InterPro"/>
</dbReference>